<evidence type="ECO:0000256" key="1">
    <source>
        <dbReference type="ARBA" id="ARBA00010876"/>
    </source>
</evidence>
<dbReference type="EMBL" id="MSCH01000003">
    <property type="protein sequence ID" value="PQJ54634.1"/>
    <property type="molecule type" value="Genomic_DNA"/>
</dbReference>
<gene>
    <name evidence="4" type="ORF">BTO11_13920</name>
</gene>
<evidence type="ECO:0000313" key="4">
    <source>
        <dbReference type="EMBL" id="PQJ54634.1"/>
    </source>
</evidence>
<dbReference type="GO" id="GO:0140098">
    <property type="term" value="F:catalytic activity, acting on RNA"/>
    <property type="evidence" value="ECO:0007669"/>
    <property type="project" value="UniProtKB-ARBA"/>
</dbReference>
<keyword evidence="5" id="KW-1185">Reference proteome</keyword>
<name>A0A2S7UXA4_9GAMM</name>
<comment type="caution">
    <text evidence="4">The sequence shown here is derived from an EMBL/GenBank/DDBJ whole genome shotgun (WGS) entry which is preliminary data.</text>
</comment>
<feature type="compositionally biased region" description="Polar residues" evidence="2">
    <location>
        <begin position="281"/>
        <end position="291"/>
    </location>
</feature>
<evidence type="ECO:0000259" key="3">
    <source>
        <dbReference type="Pfam" id="PF00849"/>
    </source>
</evidence>
<dbReference type="PANTHER" id="PTHR21600:SF87">
    <property type="entry name" value="RNA PSEUDOURIDYLATE SYNTHASE DOMAIN-CONTAINING PROTEIN 1"/>
    <property type="match status" value="1"/>
</dbReference>
<dbReference type="CDD" id="cd02869">
    <property type="entry name" value="PseudoU_synth_RluA_like"/>
    <property type="match status" value="1"/>
</dbReference>
<accession>A0A2S7UXA4</accession>
<dbReference type="InterPro" id="IPR006224">
    <property type="entry name" value="PsdUridine_synth_RluA-like_CS"/>
</dbReference>
<dbReference type="GO" id="GO:0003723">
    <property type="term" value="F:RNA binding"/>
    <property type="evidence" value="ECO:0007669"/>
    <property type="project" value="InterPro"/>
</dbReference>
<feature type="domain" description="Pseudouridine synthase RsuA/RluA-like" evidence="3">
    <location>
        <begin position="15"/>
        <end position="201"/>
    </location>
</feature>
<dbReference type="GO" id="GO:0000455">
    <property type="term" value="P:enzyme-directed rRNA pseudouridine synthesis"/>
    <property type="evidence" value="ECO:0007669"/>
    <property type="project" value="TreeGrafter"/>
</dbReference>
<dbReference type="SUPFAM" id="SSF55120">
    <property type="entry name" value="Pseudouridine synthase"/>
    <property type="match status" value="1"/>
</dbReference>
<dbReference type="Proteomes" id="UP000239007">
    <property type="component" value="Unassembled WGS sequence"/>
</dbReference>
<feature type="compositionally biased region" description="Low complexity" evidence="2">
    <location>
        <begin position="270"/>
        <end position="280"/>
    </location>
</feature>
<dbReference type="GO" id="GO:0009982">
    <property type="term" value="F:pseudouridine synthase activity"/>
    <property type="evidence" value="ECO:0007669"/>
    <property type="project" value="InterPro"/>
</dbReference>
<dbReference type="PANTHER" id="PTHR21600">
    <property type="entry name" value="MITOCHONDRIAL RNA PSEUDOURIDINE SYNTHASE"/>
    <property type="match status" value="1"/>
</dbReference>
<dbReference type="AlphaFoldDB" id="A0A2S7UXA4"/>
<dbReference type="RefSeq" id="WP_229793283.1">
    <property type="nucleotide sequence ID" value="NZ_BMYG01000001.1"/>
</dbReference>
<feature type="region of interest" description="Disordered" evidence="2">
    <location>
        <begin position="28"/>
        <end position="61"/>
    </location>
</feature>
<sequence length="291" mass="32394">MNKPLNIHVVYQHPDFYVVDKPSGIGFHDEGVDTSGSKESSDKSKQSASQNTESLSENELHVGESKKLVEQTGFFNLCAAHFSETLFPVHRLDKLTSGLLILARNKTAATWFQQAFENKQIQKYYLALSDSKPKKKQGSISGDMAKARLSQWKLLKTKVNPATTRFFNWGLASGSDNIKGLRLFLIKPETGKTHQIRVALKSLGSPVLGDKLYGGNSSDRGYLHALMLNFQYGDDEVKLISFPNSGSLFVDNEQGIKELVGEPDLHSWPKSNKSKNSTSNEQTNIQEQDSK</sequence>
<reference evidence="4 5" key="1">
    <citation type="submission" date="2016-12" db="EMBL/GenBank/DDBJ databases">
        <title>Diversity of luminous bacteria.</title>
        <authorList>
            <person name="Yoshizawa S."/>
            <person name="Kogure K."/>
        </authorList>
    </citation>
    <scope>NUCLEOTIDE SEQUENCE [LARGE SCALE GENOMIC DNA]</scope>
    <source>
        <strain evidence="4 5">SA4-48</strain>
    </source>
</reference>
<dbReference type="InterPro" id="IPR050188">
    <property type="entry name" value="RluA_PseudoU_synthase"/>
</dbReference>
<dbReference type="InterPro" id="IPR020103">
    <property type="entry name" value="PsdUridine_synth_cat_dom_sf"/>
</dbReference>
<protein>
    <recommendedName>
        <fullName evidence="3">Pseudouridine synthase RsuA/RluA-like domain-containing protein</fullName>
    </recommendedName>
</protein>
<organism evidence="4 5">
    <name type="scientific">Psychrosphaera saromensis</name>
    <dbReference type="NCBI Taxonomy" id="716813"/>
    <lineage>
        <taxon>Bacteria</taxon>
        <taxon>Pseudomonadati</taxon>
        <taxon>Pseudomonadota</taxon>
        <taxon>Gammaproteobacteria</taxon>
        <taxon>Alteromonadales</taxon>
        <taxon>Pseudoalteromonadaceae</taxon>
        <taxon>Psychrosphaera</taxon>
    </lineage>
</organism>
<feature type="region of interest" description="Disordered" evidence="2">
    <location>
        <begin position="261"/>
        <end position="291"/>
    </location>
</feature>
<dbReference type="PROSITE" id="PS01129">
    <property type="entry name" value="PSI_RLU"/>
    <property type="match status" value="1"/>
</dbReference>
<dbReference type="InterPro" id="IPR006145">
    <property type="entry name" value="PsdUridine_synth_RsuA/RluA"/>
</dbReference>
<evidence type="ECO:0000256" key="2">
    <source>
        <dbReference type="SAM" id="MobiDB-lite"/>
    </source>
</evidence>
<feature type="compositionally biased region" description="Polar residues" evidence="2">
    <location>
        <begin position="46"/>
        <end position="57"/>
    </location>
</feature>
<proteinExistence type="inferred from homology"/>
<dbReference type="Gene3D" id="3.30.2350.10">
    <property type="entry name" value="Pseudouridine synthase"/>
    <property type="match status" value="1"/>
</dbReference>
<evidence type="ECO:0000313" key="5">
    <source>
        <dbReference type="Proteomes" id="UP000239007"/>
    </source>
</evidence>
<dbReference type="Pfam" id="PF00849">
    <property type="entry name" value="PseudoU_synth_2"/>
    <property type="match status" value="1"/>
</dbReference>
<comment type="similarity">
    <text evidence="1">Belongs to the pseudouridine synthase RluA family.</text>
</comment>